<feature type="domain" description="Metallo-beta-lactamase" evidence="6">
    <location>
        <begin position="156"/>
        <end position="379"/>
    </location>
</feature>
<dbReference type="InterPro" id="IPR029228">
    <property type="entry name" value="Alkyl_sulf_dimr"/>
</dbReference>
<dbReference type="OrthoDB" id="329835at2759"/>
<dbReference type="Proteomes" id="UP001152592">
    <property type="component" value="Unassembled WGS sequence"/>
</dbReference>
<name>A0A9W4NBX7_9EURO</name>
<dbReference type="GO" id="GO:0018909">
    <property type="term" value="P:dodecyl sulfate metabolic process"/>
    <property type="evidence" value="ECO:0007669"/>
    <property type="project" value="InterPro"/>
</dbReference>
<dbReference type="SUPFAM" id="SSF55718">
    <property type="entry name" value="SCP-like"/>
    <property type="match status" value="1"/>
</dbReference>
<dbReference type="FunFam" id="3.60.15.30:FF:000001">
    <property type="entry name" value="Alkyl/aryl-sulfatase BDS1"/>
    <property type="match status" value="1"/>
</dbReference>
<dbReference type="FunFam" id="1.25.40.880:FF:000001">
    <property type="entry name" value="SDS hydrolase SdsA1"/>
    <property type="match status" value="1"/>
</dbReference>
<dbReference type="GO" id="GO:0046872">
    <property type="term" value="F:metal ion binding"/>
    <property type="evidence" value="ECO:0007669"/>
    <property type="project" value="UniProtKB-KW"/>
</dbReference>
<dbReference type="InterPro" id="IPR036527">
    <property type="entry name" value="SCP2_sterol-bd_dom_sf"/>
</dbReference>
<evidence type="ECO:0000256" key="5">
    <source>
        <dbReference type="ARBA" id="ARBA00033751"/>
    </source>
</evidence>
<keyword evidence="2" id="KW-0479">Metal-binding</keyword>
<dbReference type="GO" id="GO:0046983">
    <property type="term" value="F:protein dimerization activity"/>
    <property type="evidence" value="ECO:0007669"/>
    <property type="project" value="InterPro"/>
</dbReference>
<evidence type="ECO:0000256" key="4">
    <source>
        <dbReference type="ARBA" id="ARBA00022833"/>
    </source>
</evidence>
<dbReference type="InterPro" id="IPR001279">
    <property type="entry name" value="Metallo-B-lactamas"/>
</dbReference>
<accession>A0A9W4NBX7</accession>
<dbReference type="Pfam" id="PF14864">
    <property type="entry name" value="Alkyl_sulf_C"/>
    <property type="match status" value="1"/>
</dbReference>
<comment type="caution">
    <text evidence="7">The sequence shown here is derived from an EMBL/GenBank/DDBJ whole genome shotgun (WGS) entry which is preliminary data.</text>
</comment>
<protein>
    <recommendedName>
        <fullName evidence="6">Metallo-beta-lactamase domain-containing protein</fullName>
    </recommendedName>
</protein>
<dbReference type="EMBL" id="CAJVPD010000155">
    <property type="protein sequence ID" value="CAG8359053.1"/>
    <property type="molecule type" value="Genomic_DNA"/>
</dbReference>
<sequence length="684" mass="76044">MRYSVLRSHRWKKFFAFSNYPRRFSYHFITHLFLKPPRSLLHIQRTQLQRIILKMAQPKPATQFIIDQQEQVHNSLPFNDKQDFLNAERGLRGHRNPNVVRNDEGAVVWNNDSYKFLQSEAPDTANPSLWRQSRLAHLDGLYHVTNGIYQVRGLDLSNTTFIESNEGLIIIDPLTSAETGAAAFALYQDHCGKDRAIKAIIYTHSHVDHFGGVRGFITDEDVATNDIKIIAPEGFLEHAVSENVFTGTAMSRRAAYMYGAALPRGPMGQIGAGLGQTVSTGTITLIAPNVDITTTGQTMTIDGVEMVFQMAPNTEAPSEMLIYFPGFKALCAAEDATHTFHNILTLRGAVVRDPHSWSKYLTETIDLFGGETEVVFASHHWPTWGKENVVNFLTSQRDLYAYVHDQTIRYLNKGYSGPEIAEMMALPPALDKAWSARGYYGSTSHNVKAIYQRYSGWFDGNPAHLWEHTPVERAKRYVKLAGGEKEIISKGQEAFDVGDFRWAAEILNHAVFAHPQNSDARNLLADVYEQLGYGAENGTWRNFFLSGTTELRSGNFGTPTQTASADVVAQLTPEMIFDALAVQINGPDAWDKTLALDVVVADLRVIYRLWLSNGALIYSKTKQSGNADLILTGNCKQLPALAIYGPDPEALEKAGIKIDGDTAALNTLSSLLDPGDPSFNIVTP</sequence>
<dbReference type="InterPro" id="IPR036866">
    <property type="entry name" value="RibonucZ/Hydroxyglut_hydro"/>
</dbReference>
<organism evidence="7 8">
    <name type="scientific">Penicillium salamii</name>
    <dbReference type="NCBI Taxonomy" id="1612424"/>
    <lineage>
        <taxon>Eukaryota</taxon>
        <taxon>Fungi</taxon>
        <taxon>Dikarya</taxon>
        <taxon>Ascomycota</taxon>
        <taxon>Pezizomycotina</taxon>
        <taxon>Eurotiomycetes</taxon>
        <taxon>Eurotiomycetidae</taxon>
        <taxon>Eurotiales</taxon>
        <taxon>Aspergillaceae</taxon>
        <taxon>Penicillium</taxon>
    </lineage>
</organism>
<dbReference type="AlphaFoldDB" id="A0A9W4NBX7"/>
<evidence type="ECO:0000256" key="2">
    <source>
        <dbReference type="ARBA" id="ARBA00022723"/>
    </source>
</evidence>
<gene>
    <name evidence="7" type="ORF">PSALAMII_LOCUS3487</name>
</gene>
<dbReference type="Gene3D" id="3.60.15.30">
    <property type="entry name" value="Metallo-beta-lactamase domain"/>
    <property type="match status" value="1"/>
</dbReference>
<dbReference type="GO" id="GO:0018741">
    <property type="term" value="F:linear primary-alkylsulfatase activity"/>
    <property type="evidence" value="ECO:0007669"/>
    <property type="project" value="InterPro"/>
</dbReference>
<proteinExistence type="inferred from homology"/>
<dbReference type="SUPFAM" id="SSF56281">
    <property type="entry name" value="Metallo-hydrolase/oxidoreductase"/>
    <property type="match status" value="1"/>
</dbReference>
<dbReference type="PANTHER" id="PTHR43223">
    <property type="entry name" value="ALKYL/ARYL-SULFATASE"/>
    <property type="match status" value="1"/>
</dbReference>
<comment type="similarity">
    <text evidence="5">Belongs to the metallo-beta-lactamase superfamily. Type III sulfatase family.</text>
</comment>
<evidence type="ECO:0000259" key="6">
    <source>
        <dbReference type="SMART" id="SM00849"/>
    </source>
</evidence>
<dbReference type="Pfam" id="PF14863">
    <property type="entry name" value="Alkyl_sulf_dimr"/>
    <property type="match status" value="1"/>
</dbReference>
<evidence type="ECO:0000256" key="3">
    <source>
        <dbReference type="ARBA" id="ARBA00022801"/>
    </source>
</evidence>
<evidence type="ECO:0000256" key="1">
    <source>
        <dbReference type="ARBA" id="ARBA00001947"/>
    </source>
</evidence>
<dbReference type="CDD" id="cd07710">
    <property type="entry name" value="arylsulfatase_Sdsa1-like_MBL-fold"/>
    <property type="match status" value="1"/>
</dbReference>
<keyword evidence="3" id="KW-0378">Hydrolase</keyword>
<comment type="cofactor">
    <cofactor evidence="1">
        <name>Zn(2+)</name>
        <dbReference type="ChEBI" id="CHEBI:29105"/>
    </cofactor>
</comment>
<keyword evidence="4" id="KW-0862">Zinc</keyword>
<dbReference type="Pfam" id="PF00753">
    <property type="entry name" value="Lactamase_B"/>
    <property type="match status" value="1"/>
</dbReference>
<dbReference type="InterPro" id="IPR052195">
    <property type="entry name" value="Bact_Alkyl/Aryl-Sulfatase"/>
</dbReference>
<reference evidence="7" key="1">
    <citation type="submission" date="2021-07" db="EMBL/GenBank/DDBJ databases">
        <authorList>
            <person name="Branca A.L. A."/>
        </authorList>
    </citation>
    <scope>NUCLEOTIDE SEQUENCE</scope>
</reference>
<dbReference type="SMART" id="SM00849">
    <property type="entry name" value="Lactamase_B"/>
    <property type="match status" value="1"/>
</dbReference>
<evidence type="ECO:0000313" key="7">
    <source>
        <dbReference type="EMBL" id="CAG8359053.1"/>
    </source>
</evidence>
<dbReference type="InterPro" id="IPR038536">
    <property type="entry name" value="Alkyl/aryl-sulf_dimr_sf"/>
</dbReference>
<dbReference type="InterPro" id="IPR029229">
    <property type="entry name" value="Alkyl_sulf_C"/>
</dbReference>
<dbReference type="Gene3D" id="3.30.1050.10">
    <property type="entry name" value="SCP2 sterol-binding domain"/>
    <property type="match status" value="1"/>
</dbReference>
<evidence type="ECO:0000313" key="8">
    <source>
        <dbReference type="Proteomes" id="UP001152592"/>
    </source>
</evidence>
<dbReference type="Gene3D" id="1.25.40.880">
    <property type="entry name" value="Alkyl sulfatase, dimerisation domain"/>
    <property type="match status" value="1"/>
</dbReference>
<dbReference type="PANTHER" id="PTHR43223:SF1">
    <property type="entry name" value="ALKYL_ARYL-SULFATASE BDS1"/>
    <property type="match status" value="1"/>
</dbReference>
<dbReference type="InterPro" id="IPR044097">
    <property type="entry name" value="Bds1/SdsA1_MBL-fold"/>
</dbReference>